<protein>
    <submittedName>
        <fullName evidence="2">Uncharacterized protein</fullName>
    </submittedName>
</protein>
<accession>A0A1I3FK09</accession>
<dbReference type="Proteomes" id="UP000183635">
    <property type="component" value="Unassembled WGS sequence"/>
</dbReference>
<name>A0A1I3FK09_9RHOB</name>
<feature type="signal peptide" evidence="1">
    <location>
        <begin position="1"/>
        <end position="21"/>
    </location>
</feature>
<feature type="chain" id="PRO_5010238712" evidence="1">
    <location>
        <begin position="22"/>
        <end position="438"/>
    </location>
</feature>
<dbReference type="RefSeq" id="WP_139218170.1">
    <property type="nucleotide sequence ID" value="NZ_CBCRYP010000046.1"/>
</dbReference>
<dbReference type="SUPFAM" id="SSF55486">
    <property type="entry name" value="Metalloproteases ('zincins'), catalytic domain"/>
    <property type="match status" value="1"/>
</dbReference>
<dbReference type="EMBL" id="FOPU01000080">
    <property type="protein sequence ID" value="SFI11549.1"/>
    <property type="molecule type" value="Genomic_DNA"/>
</dbReference>
<evidence type="ECO:0000256" key="1">
    <source>
        <dbReference type="SAM" id="SignalP"/>
    </source>
</evidence>
<proteinExistence type="predicted"/>
<gene>
    <name evidence="2" type="ORF">SAMN04488021_1803</name>
</gene>
<keyword evidence="3" id="KW-1185">Reference proteome</keyword>
<keyword evidence="1" id="KW-0732">Signal</keyword>
<reference evidence="2 3" key="1">
    <citation type="submission" date="2016-10" db="EMBL/GenBank/DDBJ databases">
        <authorList>
            <person name="de Groot N.N."/>
        </authorList>
    </citation>
    <scope>NUCLEOTIDE SEQUENCE [LARGE SCALE GENOMIC DNA]</scope>
    <source>
        <strain evidence="2 3">DSM 8537</strain>
    </source>
</reference>
<organism evidence="2 3">
    <name type="scientific">Paracoccus aminovorans</name>
    <dbReference type="NCBI Taxonomy" id="34004"/>
    <lineage>
        <taxon>Bacteria</taxon>
        <taxon>Pseudomonadati</taxon>
        <taxon>Pseudomonadota</taxon>
        <taxon>Alphaproteobacteria</taxon>
        <taxon>Rhodobacterales</taxon>
        <taxon>Paracoccaceae</taxon>
        <taxon>Paracoccus</taxon>
    </lineage>
</organism>
<evidence type="ECO:0000313" key="3">
    <source>
        <dbReference type="Proteomes" id="UP000183635"/>
    </source>
</evidence>
<sequence length="438" mass="46682">MRLGSISAIAVISLCASNAGAEDIKLNIVIANNVHRTTHHYKTAVAEANRILQQCTGVSVKLNNLVKMGKTIGNVALIEEKTRQEVMNIAIAGYGANVLVVNDLRVCGPLKEEAGKNVLGCAGHKSAMTIETLRDPHVEGRAIAHELGHTVNLMWSISNGSAHSPDGNYLMYNSLNPSLATPMVSDAECAKFANIADRYKSPSSVAHPEAVYLTNDSHLPEASGAAFAEEVSDKMQVVTLTLDSILQQTWQGAFPQAELDELMKDETSLPMVRAKVIAGENLTIRQNSADILGAYGQPVDIDILQSSLKISKADDDPAELQRFSAAVITAITNLGITHNEKRAATIIQTLLTQMVAGNSSGLPVEGLDDSQQIDVMSSAATAALEATPALTQAGLIDGPAALIEDSGGDLISDEALRKVIEDSPLLIDRNFMNRIINF</sequence>
<evidence type="ECO:0000313" key="2">
    <source>
        <dbReference type="EMBL" id="SFI11549.1"/>
    </source>
</evidence>
<dbReference type="AlphaFoldDB" id="A0A1I3FK09"/>